<dbReference type="Proteomes" id="UP000472263">
    <property type="component" value="Chromosome 24"/>
</dbReference>
<keyword evidence="6" id="KW-1185">Reference proteome</keyword>
<gene>
    <name evidence="5" type="primary">NFKBIE</name>
    <name evidence="5" type="synonym">nfkbie</name>
</gene>
<dbReference type="Ensembl" id="ENSMMDT00005046022.1">
    <property type="protein sequence ID" value="ENSMMDP00005045129.1"/>
    <property type="gene ID" value="ENSMMDG00005020696.1"/>
</dbReference>
<evidence type="ECO:0000256" key="1">
    <source>
        <dbReference type="ARBA" id="ARBA00022737"/>
    </source>
</evidence>
<proteinExistence type="predicted"/>
<dbReference type="InterPro" id="IPR051070">
    <property type="entry name" value="NF-kappa-B_inhibitor"/>
</dbReference>
<dbReference type="PANTHER" id="PTHR46680:SF5">
    <property type="entry name" value="NFKB INHIBITOR EPSILON"/>
    <property type="match status" value="1"/>
</dbReference>
<reference evidence="5" key="1">
    <citation type="submission" date="2019-06" db="EMBL/GenBank/DDBJ databases">
        <authorList>
            <consortium name="Wellcome Sanger Institute Data Sharing"/>
        </authorList>
    </citation>
    <scope>NUCLEOTIDE SEQUENCE [LARGE SCALE GENOMIC DNA]</scope>
</reference>
<evidence type="ECO:0000256" key="4">
    <source>
        <dbReference type="SAM" id="MobiDB-lite"/>
    </source>
</evidence>
<dbReference type="PROSITE" id="PS50088">
    <property type="entry name" value="ANK_REPEAT"/>
    <property type="match status" value="4"/>
</dbReference>
<dbReference type="OrthoDB" id="10254947at2759"/>
<evidence type="ECO:0000256" key="3">
    <source>
        <dbReference type="PROSITE-ProRule" id="PRU00023"/>
    </source>
</evidence>
<accession>A0A668AB61</accession>
<dbReference type="PANTHER" id="PTHR46680">
    <property type="entry name" value="NF-KAPPA-B INHIBITOR ALPHA"/>
    <property type="match status" value="1"/>
</dbReference>
<protein>
    <submittedName>
        <fullName evidence="5">Nuclear factor of kappa light polypeptide gene enhancer in B-cells inhibitor, epsilon</fullName>
    </submittedName>
</protein>
<dbReference type="CTD" id="4794"/>
<dbReference type="PROSITE" id="PS50297">
    <property type="entry name" value="ANK_REP_REGION"/>
    <property type="match status" value="3"/>
</dbReference>
<organism evidence="5 6">
    <name type="scientific">Myripristis murdjan</name>
    <name type="common">pinecone soldierfish</name>
    <dbReference type="NCBI Taxonomy" id="586833"/>
    <lineage>
        <taxon>Eukaryota</taxon>
        <taxon>Metazoa</taxon>
        <taxon>Chordata</taxon>
        <taxon>Craniata</taxon>
        <taxon>Vertebrata</taxon>
        <taxon>Euteleostomi</taxon>
        <taxon>Actinopterygii</taxon>
        <taxon>Neopterygii</taxon>
        <taxon>Teleostei</taxon>
        <taxon>Neoteleostei</taxon>
        <taxon>Acanthomorphata</taxon>
        <taxon>Holocentriformes</taxon>
        <taxon>Holocentridae</taxon>
        <taxon>Myripristis</taxon>
    </lineage>
</organism>
<dbReference type="Pfam" id="PF12796">
    <property type="entry name" value="Ank_2"/>
    <property type="match status" value="2"/>
</dbReference>
<evidence type="ECO:0000313" key="6">
    <source>
        <dbReference type="Proteomes" id="UP000472263"/>
    </source>
</evidence>
<keyword evidence="2 3" id="KW-0040">ANK repeat</keyword>
<feature type="repeat" description="ANK" evidence="3">
    <location>
        <begin position="145"/>
        <end position="177"/>
    </location>
</feature>
<feature type="repeat" description="ANK" evidence="3">
    <location>
        <begin position="284"/>
        <end position="316"/>
    </location>
</feature>
<dbReference type="InterPro" id="IPR002110">
    <property type="entry name" value="Ankyrin_rpt"/>
</dbReference>
<dbReference type="InterPro" id="IPR036770">
    <property type="entry name" value="Ankyrin_rpt-contain_sf"/>
</dbReference>
<name>A0A668AB61_9TELE</name>
<dbReference type="GO" id="GO:0005829">
    <property type="term" value="C:cytosol"/>
    <property type="evidence" value="ECO:0007669"/>
    <property type="project" value="TreeGrafter"/>
</dbReference>
<feature type="repeat" description="ANK" evidence="3">
    <location>
        <begin position="251"/>
        <end position="280"/>
    </location>
</feature>
<dbReference type="SMART" id="SM00248">
    <property type="entry name" value="ANK"/>
    <property type="match status" value="6"/>
</dbReference>
<feature type="region of interest" description="Disordered" evidence="4">
    <location>
        <begin position="1"/>
        <end position="65"/>
    </location>
</feature>
<dbReference type="SUPFAM" id="SSF48403">
    <property type="entry name" value="Ankyrin repeat"/>
    <property type="match status" value="1"/>
</dbReference>
<reference evidence="5" key="2">
    <citation type="submission" date="2025-08" db="UniProtKB">
        <authorList>
            <consortium name="Ensembl"/>
        </authorList>
    </citation>
    <scope>IDENTIFICATION</scope>
</reference>
<dbReference type="AlphaFoldDB" id="A0A668AB61"/>
<feature type="compositionally biased region" description="Basic and acidic residues" evidence="4">
    <location>
        <begin position="1"/>
        <end position="19"/>
    </location>
</feature>
<dbReference type="GO" id="GO:0051059">
    <property type="term" value="F:NF-kappaB binding"/>
    <property type="evidence" value="ECO:0007669"/>
    <property type="project" value="TreeGrafter"/>
</dbReference>
<feature type="repeat" description="ANK" evidence="3">
    <location>
        <begin position="217"/>
        <end position="249"/>
    </location>
</feature>
<dbReference type="PRINTS" id="PR01415">
    <property type="entry name" value="ANKYRIN"/>
</dbReference>
<evidence type="ECO:0000313" key="5">
    <source>
        <dbReference type="Ensembl" id="ENSMMDP00005045129.1"/>
    </source>
</evidence>
<dbReference type="GO" id="GO:0071356">
    <property type="term" value="P:cellular response to tumor necrosis factor"/>
    <property type="evidence" value="ECO:0007669"/>
    <property type="project" value="TreeGrafter"/>
</dbReference>
<dbReference type="GeneID" id="115356516"/>
<keyword evidence="1" id="KW-0677">Repeat</keyword>
<evidence type="ECO:0000256" key="2">
    <source>
        <dbReference type="ARBA" id="ARBA00023043"/>
    </source>
</evidence>
<dbReference type="RefSeq" id="XP_029903578.1">
    <property type="nucleotide sequence ID" value="XM_030047718.1"/>
</dbReference>
<feature type="compositionally biased region" description="Basic and acidic residues" evidence="4">
    <location>
        <begin position="27"/>
        <end position="59"/>
    </location>
</feature>
<reference evidence="5" key="3">
    <citation type="submission" date="2025-09" db="UniProtKB">
        <authorList>
            <consortium name="Ensembl"/>
        </authorList>
    </citation>
    <scope>IDENTIFICATION</scope>
</reference>
<sequence>MASGEYRKEDLLEENRTDSGIDSYRSILKEDPFIKTAREPSSDSSGPRDKFSSGEERLDSAYGSSSLTVESLTEMVSETFSISNTQEQAQGTELSEQEQEENLLTTITEDGDTILHLAIIHEDEYFAQQLIQLFPKDVLDIQNNLYQTPLHLATYLNLPGVVEGLVGKGASLELQDQDGNTALHVACQHGQTDCATKMTRDISSSKLAPVLETQNWRGLTCLHLATLNRQHHLMKLLLKKGAGLNIQEGTSGKTALHLAVELHDIQSVNLLLNRGANVDAGMFNGCTPLHLAVGRQDATIANLLCQSGADKMLRNLEDETALDLADGNDDILALFPFDDIHISGRSVVGVNY</sequence>
<dbReference type="InParanoid" id="A0A668AB61"/>
<dbReference type="GeneTree" id="ENSGT00940000159120"/>
<dbReference type="Gene3D" id="1.25.40.20">
    <property type="entry name" value="Ankyrin repeat-containing domain"/>
    <property type="match status" value="2"/>
</dbReference>